<accession>A0A193LGV7</accession>
<dbReference type="Proteomes" id="UP000092695">
    <property type="component" value="Chromosome"/>
</dbReference>
<reference evidence="2 3" key="1">
    <citation type="submission" date="2016-06" db="EMBL/GenBank/DDBJ databases">
        <title>Complete genome sequence of a deep-branching marine Gamma Proteobacterium Woeseia oceani type strain XK5.</title>
        <authorList>
            <person name="Mu D."/>
            <person name="Du Z."/>
        </authorList>
    </citation>
    <scope>NUCLEOTIDE SEQUENCE [LARGE SCALE GENOMIC DNA]</scope>
    <source>
        <strain evidence="2 3">XK5</strain>
    </source>
</reference>
<dbReference type="OrthoDB" id="179763at2"/>
<dbReference type="InterPro" id="IPR011009">
    <property type="entry name" value="Kinase-like_dom_sf"/>
</dbReference>
<dbReference type="GO" id="GO:0006646">
    <property type="term" value="P:phosphatidylethanolamine biosynthetic process"/>
    <property type="evidence" value="ECO:0007669"/>
    <property type="project" value="TreeGrafter"/>
</dbReference>
<name>A0A193LGV7_9GAMM</name>
<dbReference type="Pfam" id="PF01636">
    <property type="entry name" value="APH"/>
    <property type="match status" value="1"/>
</dbReference>
<dbReference type="Gene3D" id="3.90.1200.10">
    <property type="match status" value="1"/>
</dbReference>
<sequence>MELGSVLQEIGSSVSTERTVQNLLAAIPGWQNRSSTVTPLQHGYNNRSYRVDTANRSYVLRVVDQIDESGMRDNAVECRIQQSAARRGIAAPVEFFSPDSGLLLSEFAKGRSWQPEDLEVPDNLIRLAGLLKVLHSLPLSGVEYDAGIAARNYRSLLRPNAAESSLAALCVQIAESTAKTGRRACCHNDLVAENIVDDGTLKLIDFEYARDNDPYFDLASVINWHNLNAEQAELLLRAYGGVDVDNNRRRLDTQRRTFDAVQWLWLSLQQQRKPNEWQAQQLSRVASRLSG</sequence>
<evidence type="ECO:0000313" key="3">
    <source>
        <dbReference type="Proteomes" id="UP000092695"/>
    </source>
</evidence>
<gene>
    <name evidence="2" type="ORF">BA177_11720</name>
</gene>
<keyword evidence="3" id="KW-1185">Reference proteome</keyword>
<evidence type="ECO:0000259" key="1">
    <source>
        <dbReference type="Pfam" id="PF01636"/>
    </source>
</evidence>
<dbReference type="PANTHER" id="PTHR22603:SF66">
    <property type="entry name" value="ETHANOLAMINE KINASE"/>
    <property type="match status" value="1"/>
</dbReference>
<dbReference type="STRING" id="1548547.BA177_11720"/>
<dbReference type="AlphaFoldDB" id="A0A193LGV7"/>
<proteinExistence type="predicted"/>
<dbReference type="Gene3D" id="3.30.200.20">
    <property type="entry name" value="Phosphorylase Kinase, domain 1"/>
    <property type="match status" value="1"/>
</dbReference>
<dbReference type="InterPro" id="IPR002575">
    <property type="entry name" value="Aminoglycoside_PTrfase"/>
</dbReference>
<dbReference type="SUPFAM" id="SSF56112">
    <property type="entry name" value="Protein kinase-like (PK-like)"/>
    <property type="match status" value="1"/>
</dbReference>
<dbReference type="EMBL" id="CP016268">
    <property type="protein sequence ID" value="ANO51780.1"/>
    <property type="molecule type" value="Genomic_DNA"/>
</dbReference>
<dbReference type="GO" id="GO:0004305">
    <property type="term" value="F:ethanolamine kinase activity"/>
    <property type="evidence" value="ECO:0007669"/>
    <property type="project" value="TreeGrafter"/>
</dbReference>
<organism evidence="2 3">
    <name type="scientific">Woeseia oceani</name>
    <dbReference type="NCBI Taxonomy" id="1548547"/>
    <lineage>
        <taxon>Bacteria</taxon>
        <taxon>Pseudomonadati</taxon>
        <taxon>Pseudomonadota</taxon>
        <taxon>Gammaproteobacteria</taxon>
        <taxon>Woeseiales</taxon>
        <taxon>Woeseiaceae</taxon>
        <taxon>Woeseia</taxon>
    </lineage>
</organism>
<dbReference type="CDD" id="cd05151">
    <property type="entry name" value="ChoK-like"/>
    <property type="match status" value="1"/>
</dbReference>
<dbReference type="PANTHER" id="PTHR22603">
    <property type="entry name" value="CHOLINE/ETHANOALAMINE KINASE"/>
    <property type="match status" value="1"/>
</dbReference>
<dbReference type="GO" id="GO:0005737">
    <property type="term" value="C:cytoplasm"/>
    <property type="evidence" value="ECO:0007669"/>
    <property type="project" value="TreeGrafter"/>
</dbReference>
<feature type="domain" description="Aminoglycoside phosphotransferase" evidence="1">
    <location>
        <begin position="36"/>
        <end position="249"/>
    </location>
</feature>
<dbReference type="KEGG" id="woc:BA177_11720"/>
<protein>
    <recommendedName>
        <fullName evidence="1">Aminoglycoside phosphotransferase domain-containing protein</fullName>
    </recommendedName>
</protein>
<evidence type="ECO:0000313" key="2">
    <source>
        <dbReference type="EMBL" id="ANO51780.1"/>
    </source>
</evidence>